<keyword evidence="1" id="KW-0812">Transmembrane</keyword>
<organism evidence="2 3">
    <name type="scientific">Nanobsidianus stetteri</name>
    <dbReference type="NCBI Taxonomy" id="1294122"/>
    <lineage>
        <taxon>Archaea</taxon>
        <taxon>Nanobdellota</taxon>
        <taxon>Candidatus Nanoarchaeia</taxon>
        <taxon>Nanoarchaeales</taxon>
        <taxon>Nanopusillaceae</taxon>
        <taxon>Candidatus Nanobsidianus</taxon>
    </lineage>
</organism>
<gene>
    <name evidence="2" type="ORF">Nst1_168</name>
</gene>
<proteinExistence type="predicted"/>
<reference evidence="2 3" key="1">
    <citation type="submission" date="2013-02" db="EMBL/GenBank/DDBJ databases">
        <title>Insights into archaeal evolution and symbiosis from the genomes of a Nanoarchaeon and its crenarchaeal host from Yellowstone National Park.</title>
        <authorList>
            <person name="Podar M."/>
            <person name="Makarova K.S."/>
            <person name="Graham D.E."/>
            <person name="Wolf Y.I."/>
            <person name="Koonin E.V."/>
            <person name="Reysenbach A.-L."/>
        </authorList>
    </citation>
    <scope>NUCLEOTIDE SEQUENCE [LARGE SCALE GENOMIC DNA]</scope>
</reference>
<dbReference type="EMBL" id="APJZ01000001">
    <property type="protein sequence ID" value="EOD42828.1"/>
    <property type="molecule type" value="Genomic_DNA"/>
</dbReference>
<protein>
    <submittedName>
        <fullName evidence="2">Uncharacterized protein</fullName>
    </submittedName>
</protein>
<keyword evidence="3" id="KW-1185">Reference proteome</keyword>
<evidence type="ECO:0000313" key="2">
    <source>
        <dbReference type="EMBL" id="EOD42828.1"/>
    </source>
</evidence>
<name>R1E555_NANST</name>
<comment type="caution">
    <text evidence="2">The sequence shown here is derived from an EMBL/GenBank/DDBJ whole genome shotgun (WGS) entry which is preliminary data.</text>
</comment>
<dbReference type="AlphaFoldDB" id="R1E555"/>
<keyword evidence="1" id="KW-1133">Transmembrane helix</keyword>
<sequence length="31" mass="3520">MDEDIKEAAKDLIILIISIGLVIFAYWLSLL</sequence>
<dbReference type="Proteomes" id="UP000053279">
    <property type="component" value="Unassembled WGS sequence"/>
</dbReference>
<accession>R1E555</accession>
<keyword evidence="1" id="KW-0472">Membrane</keyword>
<evidence type="ECO:0000256" key="1">
    <source>
        <dbReference type="SAM" id="Phobius"/>
    </source>
</evidence>
<feature type="transmembrane region" description="Helical" evidence="1">
    <location>
        <begin position="12"/>
        <end position="29"/>
    </location>
</feature>
<evidence type="ECO:0000313" key="3">
    <source>
        <dbReference type="Proteomes" id="UP000053279"/>
    </source>
</evidence>